<gene>
    <name evidence="1" type="ORF">BELL_1339g00030</name>
</gene>
<organism evidence="1 2">
    <name type="scientific">Botrytis elliptica</name>
    <dbReference type="NCBI Taxonomy" id="278938"/>
    <lineage>
        <taxon>Eukaryota</taxon>
        <taxon>Fungi</taxon>
        <taxon>Dikarya</taxon>
        <taxon>Ascomycota</taxon>
        <taxon>Pezizomycotina</taxon>
        <taxon>Leotiomycetes</taxon>
        <taxon>Helotiales</taxon>
        <taxon>Sclerotiniaceae</taxon>
        <taxon>Botrytis</taxon>
    </lineage>
</organism>
<proteinExistence type="predicted"/>
<comment type="caution">
    <text evidence="1">The sequence shown here is derived from an EMBL/GenBank/DDBJ whole genome shotgun (WGS) entry which is preliminary data.</text>
</comment>
<evidence type="ECO:0000313" key="1">
    <source>
        <dbReference type="EMBL" id="TGO57509.1"/>
    </source>
</evidence>
<reference evidence="1 2" key="1">
    <citation type="submission" date="2017-12" db="EMBL/GenBank/DDBJ databases">
        <title>Comparative genomics of Botrytis spp.</title>
        <authorList>
            <person name="Valero-Jimenez C.A."/>
            <person name="Tapia P."/>
            <person name="Veloso J."/>
            <person name="Silva-Moreno E."/>
            <person name="Staats M."/>
            <person name="Valdes J.H."/>
            <person name="Van Kan J.A.L."/>
        </authorList>
    </citation>
    <scope>NUCLEOTIDE SEQUENCE [LARGE SCALE GENOMIC DNA]</scope>
    <source>
        <strain evidence="1 2">Be9601</strain>
    </source>
</reference>
<dbReference type="EMBL" id="PQXM01001337">
    <property type="protein sequence ID" value="TGO57509.1"/>
    <property type="molecule type" value="Genomic_DNA"/>
</dbReference>
<sequence>MDTERKYYHQGHVNVYYVQFEPGQASVHEDYKIVQWFNEKGSSLFYQLTGQEVRNDSYCRSDHKILITTVQNEGLVPGAHFVCRVKEEGLSMFQHLRLGITDNTKGDIGGILLRRLRSIYGGYTGNSTAKNDQ</sequence>
<accession>A0A4Z1I7C3</accession>
<evidence type="ECO:0000313" key="2">
    <source>
        <dbReference type="Proteomes" id="UP000297229"/>
    </source>
</evidence>
<dbReference type="Proteomes" id="UP000297229">
    <property type="component" value="Unassembled WGS sequence"/>
</dbReference>
<protein>
    <submittedName>
        <fullName evidence="1">Uncharacterized protein</fullName>
    </submittedName>
</protein>
<keyword evidence="2" id="KW-1185">Reference proteome</keyword>
<dbReference type="AlphaFoldDB" id="A0A4Z1I7C3"/>
<name>A0A4Z1I7C3_9HELO</name>